<name>A0ABN7AUQ6_9HEMI</name>
<feature type="compositionally biased region" description="Basic and acidic residues" evidence="1">
    <location>
        <begin position="20"/>
        <end position="37"/>
    </location>
</feature>
<feature type="region of interest" description="Disordered" evidence="1">
    <location>
        <begin position="1"/>
        <end position="44"/>
    </location>
</feature>
<dbReference type="EMBL" id="AP028913">
    <property type="protein sequence ID" value="BES94192.1"/>
    <property type="molecule type" value="Genomic_DNA"/>
</dbReference>
<evidence type="ECO:0000313" key="3">
    <source>
        <dbReference type="Proteomes" id="UP001307889"/>
    </source>
</evidence>
<sequence>MNRQGSSDGLRVGNKRGVKAKGDQYVHQPARMEDGKKPGLRWENPVPPWKIPAARNISLIPLKNPVGTITIQPVRSYGSFGPFETN</sequence>
<evidence type="ECO:0000256" key="1">
    <source>
        <dbReference type="SAM" id="MobiDB-lite"/>
    </source>
</evidence>
<evidence type="ECO:0000313" key="2">
    <source>
        <dbReference type="EMBL" id="BES94192.1"/>
    </source>
</evidence>
<protein>
    <submittedName>
        <fullName evidence="2">Uncharacterized protein</fullName>
    </submittedName>
</protein>
<dbReference type="Proteomes" id="UP001307889">
    <property type="component" value="Chromosome 5"/>
</dbReference>
<organism evidence="2 3">
    <name type="scientific">Nesidiocoris tenuis</name>
    <dbReference type="NCBI Taxonomy" id="355587"/>
    <lineage>
        <taxon>Eukaryota</taxon>
        <taxon>Metazoa</taxon>
        <taxon>Ecdysozoa</taxon>
        <taxon>Arthropoda</taxon>
        <taxon>Hexapoda</taxon>
        <taxon>Insecta</taxon>
        <taxon>Pterygota</taxon>
        <taxon>Neoptera</taxon>
        <taxon>Paraneoptera</taxon>
        <taxon>Hemiptera</taxon>
        <taxon>Heteroptera</taxon>
        <taxon>Panheteroptera</taxon>
        <taxon>Cimicomorpha</taxon>
        <taxon>Miridae</taxon>
        <taxon>Dicyphina</taxon>
        <taxon>Nesidiocoris</taxon>
    </lineage>
</organism>
<keyword evidence="3" id="KW-1185">Reference proteome</keyword>
<gene>
    <name evidence="2" type="ORF">NTJ_07001</name>
</gene>
<reference evidence="2 3" key="1">
    <citation type="submission" date="2023-09" db="EMBL/GenBank/DDBJ databases">
        <title>Nesidiocoris tenuis whole genome shotgun sequence.</title>
        <authorList>
            <person name="Shibata T."/>
            <person name="Shimoda M."/>
            <person name="Kobayashi T."/>
            <person name="Uehara T."/>
        </authorList>
    </citation>
    <scope>NUCLEOTIDE SEQUENCE [LARGE SCALE GENOMIC DNA]</scope>
    <source>
        <strain evidence="2 3">Japan</strain>
    </source>
</reference>
<accession>A0ABN7AUQ6</accession>
<proteinExistence type="predicted"/>